<dbReference type="SUPFAM" id="SSF53850">
    <property type="entry name" value="Periplasmic binding protein-like II"/>
    <property type="match status" value="1"/>
</dbReference>
<evidence type="ECO:0000256" key="1">
    <source>
        <dbReference type="SAM" id="SignalP"/>
    </source>
</evidence>
<dbReference type="Proteomes" id="UP000199048">
    <property type="component" value="Unassembled WGS sequence"/>
</dbReference>
<sequence length="360" mass="39036">MIAARSSWRIILAALLAAFALAVPSLARAEPLTIRIGFASIGVDNRPFAGGDTLAVAHAEGYVQRALQADPDVKVEWYFFKGAGPAVNEAIANGQLDFALQGDLPSIIGRASGLKTKILAATGAHAPTYLAVAEGSSIKGVKDLRGRKVSIFRGTNNHLAVVKILAANGLTERDLQVLNMDTATTNAALASRDIEAAFGNFPLISLAEQKKAAIVYSTKGDDRGLERQCALLVTEAFERAHPDLVAKVVKALVEAARWSSDETNRDALIAVWAKSGTPASVFRYDLADQDLRYRNAPIVDPFFVEQYRVQAKQAKAFGLIRRDVDVTGWFEPRYVDQAVRELGLERYWERFGPDGKPLGS</sequence>
<dbReference type="PANTHER" id="PTHR30024:SF21">
    <property type="entry name" value="ABC TRANSPORTER SUBSTRATE-BINDING PROTEIN"/>
    <property type="match status" value="1"/>
</dbReference>
<evidence type="ECO:0000259" key="2">
    <source>
        <dbReference type="Pfam" id="PF09084"/>
    </source>
</evidence>
<dbReference type="Gene3D" id="3.40.190.10">
    <property type="entry name" value="Periplasmic binding protein-like II"/>
    <property type="match status" value="2"/>
</dbReference>
<gene>
    <name evidence="3" type="ORF">SAMN05192568_102832</name>
</gene>
<accession>A0A1I4Q691</accession>
<dbReference type="PANTHER" id="PTHR30024">
    <property type="entry name" value="ALIPHATIC SULFONATES-BINDING PROTEIN-RELATED"/>
    <property type="match status" value="1"/>
</dbReference>
<feature type="domain" description="SsuA/THI5-like" evidence="2">
    <location>
        <begin position="85"/>
        <end position="258"/>
    </location>
</feature>
<evidence type="ECO:0000313" key="4">
    <source>
        <dbReference type="Proteomes" id="UP000199048"/>
    </source>
</evidence>
<organism evidence="3 4">
    <name type="scientific">Methylobacterium pseudosasicola</name>
    <dbReference type="NCBI Taxonomy" id="582667"/>
    <lineage>
        <taxon>Bacteria</taxon>
        <taxon>Pseudomonadati</taxon>
        <taxon>Pseudomonadota</taxon>
        <taxon>Alphaproteobacteria</taxon>
        <taxon>Hyphomicrobiales</taxon>
        <taxon>Methylobacteriaceae</taxon>
        <taxon>Methylobacterium</taxon>
    </lineage>
</organism>
<reference evidence="4" key="1">
    <citation type="submission" date="2016-10" db="EMBL/GenBank/DDBJ databases">
        <authorList>
            <person name="Varghese N."/>
            <person name="Submissions S."/>
        </authorList>
    </citation>
    <scope>NUCLEOTIDE SEQUENCE [LARGE SCALE GENOMIC DNA]</scope>
    <source>
        <strain evidence="4">BL36</strain>
    </source>
</reference>
<evidence type="ECO:0000313" key="3">
    <source>
        <dbReference type="EMBL" id="SFM35175.1"/>
    </source>
</evidence>
<dbReference type="RefSeq" id="WP_244537274.1">
    <property type="nucleotide sequence ID" value="NZ_FOTK01000028.1"/>
</dbReference>
<name>A0A1I4Q691_9HYPH</name>
<keyword evidence="1" id="KW-0732">Signal</keyword>
<dbReference type="Pfam" id="PF09084">
    <property type="entry name" value="NMT1"/>
    <property type="match status" value="1"/>
</dbReference>
<dbReference type="STRING" id="582667.SAMN05192568_102832"/>
<feature type="signal peptide" evidence="1">
    <location>
        <begin position="1"/>
        <end position="29"/>
    </location>
</feature>
<dbReference type="AlphaFoldDB" id="A0A1I4Q691"/>
<feature type="chain" id="PRO_5011493258" evidence="1">
    <location>
        <begin position="30"/>
        <end position="360"/>
    </location>
</feature>
<keyword evidence="4" id="KW-1185">Reference proteome</keyword>
<proteinExistence type="predicted"/>
<dbReference type="InterPro" id="IPR015168">
    <property type="entry name" value="SsuA/THI5"/>
</dbReference>
<protein>
    <submittedName>
        <fullName evidence="3">Sulfonate transport system substrate-binding protein</fullName>
    </submittedName>
</protein>
<dbReference type="EMBL" id="FOTK01000028">
    <property type="protein sequence ID" value="SFM35175.1"/>
    <property type="molecule type" value="Genomic_DNA"/>
</dbReference>